<dbReference type="InterPro" id="IPR011911">
    <property type="entry name" value="GlrX_YruB"/>
</dbReference>
<dbReference type="InterPro" id="IPR002109">
    <property type="entry name" value="Glutaredoxin"/>
</dbReference>
<dbReference type="Proteomes" id="UP000053467">
    <property type="component" value="Unassembled WGS sequence"/>
</dbReference>
<name>A0A101I263_UNCT6</name>
<protein>
    <submittedName>
        <fullName evidence="2">Glutaredoxin-like protein, YruB-family</fullName>
    </submittedName>
</protein>
<reference evidence="3" key="1">
    <citation type="journal article" date="2015" name="MBio">
        <title>Genome-Resolved Metagenomic Analysis Reveals Roles for Candidate Phyla and Other Microbial Community Members in Biogeochemical Transformations in Oil Reservoirs.</title>
        <authorList>
            <person name="Hu P."/>
            <person name="Tom L."/>
            <person name="Singh A."/>
            <person name="Thomas B.C."/>
            <person name="Baker B.J."/>
            <person name="Piceno Y.M."/>
            <person name="Andersen G.L."/>
            <person name="Banfield J.F."/>
        </authorList>
    </citation>
    <scope>NUCLEOTIDE SEQUENCE [LARGE SCALE GENOMIC DNA]</scope>
</reference>
<proteinExistence type="predicted"/>
<dbReference type="GO" id="GO:0045454">
    <property type="term" value="P:cell redox homeostasis"/>
    <property type="evidence" value="ECO:0007669"/>
    <property type="project" value="TreeGrafter"/>
</dbReference>
<dbReference type="SUPFAM" id="SSF52833">
    <property type="entry name" value="Thioredoxin-like"/>
    <property type="match status" value="1"/>
</dbReference>
<dbReference type="InterPro" id="IPR036249">
    <property type="entry name" value="Thioredoxin-like_sf"/>
</dbReference>
<feature type="domain" description="Glutaredoxin" evidence="1">
    <location>
        <begin position="4"/>
        <end position="63"/>
    </location>
</feature>
<dbReference type="AlphaFoldDB" id="A0A101I263"/>
<gene>
    <name evidence="2" type="ORF">XE03_1103</name>
</gene>
<dbReference type="PANTHER" id="PTHR34386">
    <property type="entry name" value="GLUTAREDOXIN"/>
    <property type="match status" value="1"/>
</dbReference>
<dbReference type="InterPro" id="IPR051548">
    <property type="entry name" value="Grx-like_ET"/>
</dbReference>
<dbReference type="Gene3D" id="3.40.30.10">
    <property type="entry name" value="Glutaredoxin"/>
    <property type="match status" value="1"/>
</dbReference>
<dbReference type="EMBL" id="LGGX01000009">
    <property type="protein sequence ID" value="KUK87014.1"/>
    <property type="molecule type" value="Genomic_DNA"/>
</dbReference>
<evidence type="ECO:0000313" key="2">
    <source>
        <dbReference type="EMBL" id="KUK87014.1"/>
    </source>
</evidence>
<dbReference type="PANTHER" id="PTHR34386:SF1">
    <property type="entry name" value="GLUTAREDOXIN-LIKE PROTEIN NRDH"/>
    <property type="match status" value="1"/>
</dbReference>
<sequence length="78" mass="8627">MAVVKIYSTPTCPWCSRAKQYLSSKGIAYTDYDVSKDRNAAMEMIRKSGQQGVPVLDIDGNIVVGFDKERIDALLGIK</sequence>
<dbReference type="InterPro" id="IPR011767">
    <property type="entry name" value="GLR_AS"/>
</dbReference>
<dbReference type="PATRIC" id="fig|1635277.3.peg.1349"/>
<dbReference type="CDD" id="cd02976">
    <property type="entry name" value="NrdH"/>
    <property type="match status" value="1"/>
</dbReference>
<dbReference type="Pfam" id="PF00462">
    <property type="entry name" value="Glutaredoxin"/>
    <property type="match status" value="1"/>
</dbReference>
<dbReference type="GO" id="GO:0009055">
    <property type="term" value="F:electron transfer activity"/>
    <property type="evidence" value="ECO:0007669"/>
    <property type="project" value="TreeGrafter"/>
</dbReference>
<comment type="caution">
    <text evidence="2">The sequence shown here is derived from an EMBL/GenBank/DDBJ whole genome shotgun (WGS) entry which is preliminary data.</text>
</comment>
<dbReference type="NCBIfam" id="TIGR02196">
    <property type="entry name" value="GlrX_YruB"/>
    <property type="match status" value="1"/>
</dbReference>
<dbReference type="PROSITE" id="PS51354">
    <property type="entry name" value="GLUTAREDOXIN_2"/>
    <property type="match status" value="1"/>
</dbReference>
<accession>A0A101I263</accession>
<organism evidence="2 3">
    <name type="scientific">candidate division TA06 bacterium 34_109</name>
    <dbReference type="NCBI Taxonomy" id="1635277"/>
    <lineage>
        <taxon>Bacteria</taxon>
        <taxon>Bacteria division TA06</taxon>
    </lineage>
</organism>
<evidence type="ECO:0000259" key="1">
    <source>
        <dbReference type="Pfam" id="PF00462"/>
    </source>
</evidence>
<dbReference type="PROSITE" id="PS00195">
    <property type="entry name" value="GLUTAREDOXIN_1"/>
    <property type="match status" value="1"/>
</dbReference>
<evidence type="ECO:0000313" key="3">
    <source>
        <dbReference type="Proteomes" id="UP000053467"/>
    </source>
</evidence>